<evidence type="ECO:0000256" key="10">
    <source>
        <dbReference type="ARBA" id="ARBA00023242"/>
    </source>
</evidence>
<evidence type="ECO:0000256" key="6">
    <source>
        <dbReference type="ARBA" id="ARBA00023015"/>
    </source>
</evidence>
<evidence type="ECO:0000256" key="12">
    <source>
        <dbReference type="PROSITE-ProRule" id="PRU00309"/>
    </source>
</evidence>
<dbReference type="SUPFAM" id="SSF57716">
    <property type="entry name" value="Glucocorticoid receptor-like (DNA-binding domain)"/>
    <property type="match status" value="1"/>
</dbReference>
<evidence type="ECO:0000256" key="5">
    <source>
        <dbReference type="ARBA" id="ARBA00022833"/>
    </source>
</evidence>
<sequence length="50" mass="5942">MSCSAVNCTNRSSQGIRLFRFPAKLERRKIWINNTRRDQWKPSESARLCE</sequence>
<keyword evidence="15" id="KW-1185">Reference proteome</keyword>
<dbReference type="InterPro" id="IPR006612">
    <property type="entry name" value="THAP_Znf"/>
</dbReference>
<evidence type="ECO:0000256" key="1">
    <source>
        <dbReference type="ARBA" id="ARBA00004642"/>
    </source>
</evidence>
<dbReference type="GO" id="GO:0005654">
    <property type="term" value="C:nucleoplasm"/>
    <property type="evidence" value="ECO:0007669"/>
    <property type="project" value="UniProtKB-SubCell"/>
</dbReference>
<dbReference type="Pfam" id="PF05485">
    <property type="entry name" value="THAP"/>
    <property type="match status" value="1"/>
</dbReference>
<evidence type="ECO:0000256" key="9">
    <source>
        <dbReference type="ARBA" id="ARBA00023163"/>
    </source>
</evidence>
<dbReference type="InterPro" id="IPR026516">
    <property type="entry name" value="THAP1/10"/>
</dbReference>
<comment type="caution">
    <text evidence="14">The sequence shown here is derived from an EMBL/GenBank/DDBJ whole genome shotgun (WGS) entry which is preliminary data.</text>
</comment>
<accession>A0A6G0VYK3</accession>
<dbReference type="Proteomes" id="UP000478052">
    <property type="component" value="Unassembled WGS sequence"/>
</dbReference>
<dbReference type="PANTHER" id="PTHR46600">
    <property type="entry name" value="THAP DOMAIN-CONTAINING"/>
    <property type="match status" value="1"/>
</dbReference>
<evidence type="ECO:0000259" key="13">
    <source>
        <dbReference type="PROSITE" id="PS50950"/>
    </source>
</evidence>
<dbReference type="GO" id="GO:0043565">
    <property type="term" value="F:sequence-specific DNA binding"/>
    <property type="evidence" value="ECO:0007669"/>
    <property type="project" value="InterPro"/>
</dbReference>
<evidence type="ECO:0000256" key="2">
    <source>
        <dbReference type="ARBA" id="ARBA00006177"/>
    </source>
</evidence>
<evidence type="ECO:0000256" key="7">
    <source>
        <dbReference type="ARBA" id="ARBA00023054"/>
    </source>
</evidence>
<keyword evidence="3" id="KW-0479">Metal-binding</keyword>
<reference evidence="14 15" key="1">
    <citation type="submission" date="2019-08" db="EMBL/GenBank/DDBJ databases">
        <title>Whole genome of Aphis craccivora.</title>
        <authorList>
            <person name="Voronova N.V."/>
            <person name="Shulinski R.S."/>
            <person name="Bandarenka Y.V."/>
            <person name="Zhorov D.G."/>
            <person name="Warner D."/>
        </authorList>
    </citation>
    <scope>NUCLEOTIDE SEQUENCE [LARGE SCALE GENOMIC DNA]</scope>
    <source>
        <strain evidence="14">180601</strain>
        <tissue evidence="14">Whole Body</tissue>
    </source>
</reference>
<evidence type="ECO:0000256" key="8">
    <source>
        <dbReference type="ARBA" id="ARBA00023125"/>
    </source>
</evidence>
<dbReference type="AlphaFoldDB" id="A0A6G0VYK3"/>
<comment type="similarity">
    <text evidence="2">Belongs to the THAP1 family.</text>
</comment>
<dbReference type="PROSITE" id="PS50950">
    <property type="entry name" value="ZF_THAP"/>
    <property type="match status" value="1"/>
</dbReference>
<keyword evidence="8 12" id="KW-0238">DNA-binding</keyword>
<keyword evidence="11" id="KW-0131">Cell cycle</keyword>
<evidence type="ECO:0000313" key="15">
    <source>
        <dbReference type="Proteomes" id="UP000478052"/>
    </source>
</evidence>
<feature type="non-terminal residue" evidence="14">
    <location>
        <position position="50"/>
    </location>
</feature>
<evidence type="ECO:0000256" key="11">
    <source>
        <dbReference type="ARBA" id="ARBA00023306"/>
    </source>
</evidence>
<keyword evidence="7" id="KW-0175">Coiled coil</keyword>
<evidence type="ECO:0000256" key="4">
    <source>
        <dbReference type="ARBA" id="ARBA00022771"/>
    </source>
</evidence>
<keyword evidence="4 12" id="KW-0863">Zinc-finger</keyword>
<dbReference type="PANTHER" id="PTHR46600:SF1">
    <property type="entry name" value="THAP DOMAIN-CONTAINING PROTEIN 1"/>
    <property type="match status" value="1"/>
</dbReference>
<protein>
    <submittedName>
        <fullName evidence="14">THAP domain-containing protein 2-like isoform X2</fullName>
    </submittedName>
</protein>
<comment type="subcellular location">
    <subcellularLocation>
        <location evidence="1">Nucleus</location>
        <location evidence="1">Nucleoplasm</location>
    </subcellularLocation>
</comment>
<keyword evidence="10" id="KW-0539">Nucleus</keyword>
<evidence type="ECO:0000313" key="14">
    <source>
        <dbReference type="EMBL" id="KAF0714345.1"/>
    </source>
</evidence>
<name>A0A6G0VYK3_APHCR</name>
<feature type="domain" description="THAP-type" evidence="13">
    <location>
        <begin position="1"/>
        <end position="50"/>
    </location>
</feature>
<dbReference type="OrthoDB" id="6599939at2759"/>
<evidence type="ECO:0000256" key="3">
    <source>
        <dbReference type="ARBA" id="ARBA00022723"/>
    </source>
</evidence>
<keyword evidence="5" id="KW-0862">Zinc</keyword>
<organism evidence="14 15">
    <name type="scientific">Aphis craccivora</name>
    <name type="common">Cowpea aphid</name>
    <dbReference type="NCBI Taxonomy" id="307492"/>
    <lineage>
        <taxon>Eukaryota</taxon>
        <taxon>Metazoa</taxon>
        <taxon>Ecdysozoa</taxon>
        <taxon>Arthropoda</taxon>
        <taxon>Hexapoda</taxon>
        <taxon>Insecta</taxon>
        <taxon>Pterygota</taxon>
        <taxon>Neoptera</taxon>
        <taxon>Paraneoptera</taxon>
        <taxon>Hemiptera</taxon>
        <taxon>Sternorrhyncha</taxon>
        <taxon>Aphidomorpha</taxon>
        <taxon>Aphidoidea</taxon>
        <taxon>Aphididae</taxon>
        <taxon>Aphidini</taxon>
        <taxon>Aphis</taxon>
        <taxon>Aphis</taxon>
    </lineage>
</organism>
<keyword evidence="9" id="KW-0804">Transcription</keyword>
<dbReference type="GO" id="GO:0008270">
    <property type="term" value="F:zinc ion binding"/>
    <property type="evidence" value="ECO:0007669"/>
    <property type="project" value="UniProtKB-KW"/>
</dbReference>
<keyword evidence="6" id="KW-0805">Transcription regulation</keyword>
<gene>
    <name evidence="14" type="ORF">FWK35_00023166</name>
</gene>
<dbReference type="EMBL" id="VUJU01010443">
    <property type="protein sequence ID" value="KAF0714345.1"/>
    <property type="molecule type" value="Genomic_DNA"/>
</dbReference>
<proteinExistence type="inferred from homology"/>